<reference evidence="2" key="1">
    <citation type="journal article" date="2019" name="Int. J. Syst. Evol. Microbiol.">
        <title>The Global Catalogue of Microorganisms (GCM) 10K type strain sequencing project: providing services to taxonomists for standard genome sequencing and annotation.</title>
        <authorList>
            <consortium name="The Broad Institute Genomics Platform"/>
            <consortium name="The Broad Institute Genome Sequencing Center for Infectious Disease"/>
            <person name="Wu L."/>
            <person name="Ma J."/>
        </authorList>
    </citation>
    <scope>NUCLEOTIDE SEQUENCE [LARGE SCALE GENOMIC DNA]</scope>
    <source>
        <strain evidence="2">JCM 17925</strain>
    </source>
</reference>
<comment type="caution">
    <text evidence="1">The sequence shown here is derived from an EMBL/GenBank/DDBJ whole genome shotgun (WGS) entry which is preliminary data.</text>
</comment>
<evidence type="ECO:0008006" key="3">
    <source>
        <dbReference type="Google" id="ProtNLM"/>
    </source>
</evidence>
<organism evidence="1 2">
    <name type="scientific">Nibrella viscosa</name>
    <dbReference type="NCBI Taxonomy" id="1084524"/>
    <lineage>
        <taxon>Bacteria</taxon>
        <taxon>Pseudomonadati</taxon>
        <taxon>Bacteroidota</taxon>
        <taxon>Cytophagia</taxon>
        <taxon>Cytophagales</taxon>
        <taxon>Spirosomataceae</taxon>
        <taxon>Nibrella</taxon>
    </lineage>
</organism>
<accession>A0ABP8L428</accession>
<name>A0ABP8L428_9BACT</name>
<gene>
    <name evidence="1" type="ORF">GCM10023187_56990</name>
</gene>
<dbReference type="Proteomes" id="UP001500936">
    <property type="component" value="Unassembled WGS sequence"/>
</dbReference>
<protein>
    <recommendedName>
        <fullName evidence="3">CRISPR-associated protein Csh1</fullName>
    </recommendedName>
</protein>
<dbReference type="EMBL" id="BAABHB010000025">
    <property type="protein sequence ID" value="GAA4421223.1"/>
    <property type="molecule type" value="Genomic_DNA"/>
</dbReference>
<dbReference type="RefSeq" id="WP_345271535.1">
    <property type="nucleotide sequence ID" value="NZ_BAABHB010000025.1"/>
</dbReference>
<dbReference type="Pfam" id="PF09484">
    <property type="entry name" value="Cas_TM1802"/>
    <property type="match status" value="1"/>
</dbReference>
<proteinExistence type="predicted"/>
<dbReference type="InterPro" id="IPR013389">
    <property type="entry name" value="CRISPR-assoc_prot_Cas8b"/>
</dbReference>
<evidence type="ECO:0000313" key="1">
    <source>
        <dbReference type="EMBL" id="GAA4421223.1"/>
    </source>
</evidence>
<sequence length="666" mass="78104">MLQTQIRIGQQLSQERGEWDDILDTPNIETKNKKGDPITNFVVPLIFNLDERRVDFGILLEYDPDESPGRYFNVKIQGGNNKAVYTCVEWKKLEQLRKTFFGIVDKKGTEQDRGQFADAIETSFADLQSTLLYEVLSEVFTLRSEFERRLALLENTKLTEADKEKLSDDDRQFLKAVTMKPSERLVLVAAHVVWSEKGYTHPTLFSQVEGYLTFVKRKFIGDDPAPPAEESVEKLCYATGERSTVVSELDISARYSLNKMFVTTTVNYASGWENGAFQKNYQIDKQAQVYLERGSKYLLEKYKTRIAGIDHCIIPQLLYRDKSDIETTLRTLSHNSDLLFQFNTYQEIVSDLDVETDNPYWITFLGFETDGNYFKAINVIKDVSRTHFEQLIGAFRRLNNEWKTIPGVNWASIMSMGKDQIPLQFNLYTVYTMIPVRRDKEKKNEALNLFKQVLEKRPIERAKLFDYFKELILCHYYGRYSSYTNIRENTEFDFAIRNAVFQYLAFIQILKQFNLINPMEENQLDEVDEITLDAPPEEQVLPEYQQKVEEFFTRMTYKPEHQALFYLGRVLNTVAQTQYKKEHKTKPILKKLNYNGMDRDDIRRLHRDLVEKTQQYSIHKLTETTLSRFVMLFNHENWAMKPEEALFFILSGYSFFAGKTKKANND</sequence>
<evidence type="ECO:0000313" key="2">
    <source>
        <dbReference type="Proteomes" id="UP001500936"/>
    </source>
</evidence>
<keyword evidence="2" id="KW-1185">Reference proteome</keyword>